<evidence type="ECO:0000256" key="1">
    <source>
        <dbReference type="SAM" id="SignalP"/>
    </source>
</evidence>
<dbReference type="WBParaSite" id="HCON_00105700-00001">
    <property type="protein sequence ID" value="HCON_00105700-00001"/>
    <property type="gene ID" value="HCON_00105700"/>
</dbReference>
<accession>A0A7I4YLI1</accession>
<dbReference type="PANTHER" id="PTHR37959">
    <property type="entry name" value="PROTEIN CBG15758"/>
    <property type="match status" value="1"/>
</dbReference>
<dbReference type="OrthoDB" id="5842990at2759"/>
<reference evidence="3" key="1">
    <citation type="submission" date="2020-12" db="UniProtKB">
        <authorList>
            <consortium name="WormBaseParasite"/>
        </authorList>
    </citation>
    <scope>IDENTIFICATION</scope>
    <source>
        <strain evidence="3">MHco3</strain>
    </source>
</reference>
<feature type="signal peptide" evidence="1">
    <location>
        <begin position="1"/>
        <end position="15"/>
    </location>
</feature>
<organism evidence="2 3">
    <name type="scientific">Haemonchus contortus</name>
    <name type="common">Barber pole worm</name>
    <dbReference type="NCBI Taxonomy" id="6289"/>
    <lineage>
        <taxon>Eukaryota</taxon>
        <taxon>Metazoa</taxon>
        <taxon>Ecdysozoa</taxon>
        <taxon>Nematoda</taxon>
        <taxon>Chromadorea</taxon>
        <taxon>Rhabditida</taxon>
        <taxon>Rhabditina</taxon>
        <taxon>Rhabditomorpha</taxon>
        <taxon>Strongyloidea</taxon>
        <taxon>Trichostrongylidae</taxon>
        <taxon>Haemonchus</taxon>
    </lineage>
</organism>
<evidence type="ECO:0000313" key="3">
    <source>
        <dbReference type="WBParaSite" id="HCON_00105700-00001"/>
    </source>
</evidence>
<feature type="chain" id="PRO_5029854835" evidence="1">
    <location>
        <begin position="16"/>
        <end position="104"/>
    </location>
</feature>
<sequence>MHLVLVAVLVAIVSAQVFPDARFNPATEPLPCGFSCSRRTAVTAVIDGVFSRAECSDRNGNIMARCSSCCAMKALSEGLTTDRASGLPSVDGRDCVCCINNNRC</sequence>
<keyword evidence="2" id="KW-1185">Reference proteome</keyword>
<keyword evidence="1" id="KW-0732">Signal</keyword>
<protein>
    <submittedName>
        <fullName evidence="3">Bursicon beta subunit</fullName>
    </submittedName>
</protein>
<dbReference type="PANTHER" id="PTHR37959:SF1">
    <property type="entry name" value="SECRETED PROTEIN"/>
    <property type="match status" value="1"/>
</dbReference>
<dbReference type="Proteomes" id="UP000025227">
    <property type="component" value="Unplaced"/>
</dbReference>
<dbReference type="AlphaFoldDB" id="A0A7I4YLI1"/>
<name>A0A7I4YLI1_HAECO</name>
<dbReference type="OMA" id="CSDRNGN"/>
<evidence type="ECO:0000313" key="2">
    <source>
        <dbReference type="Proteomes" id="UP000025227"/>
    </source>
</evidence>
<proteinExistence type="predicted"/>